<dbReference type="Proteomes" id="UP000177797">
    <property type="component" value="Unassembled WGS sequence"/>
</dbReference>
<dbReference type="PROSITE" id="PS51128">
    <property type="entry name" value="ZF_DKSA_2"/>
    <property type="match status" value="1"/>
</dbReference>
<reference evidence="2 3" key="1">
    <citation type="journal article" date="2016" name="Nat. Commun.">
        <title>Thousands of microbial genomes shed light on interconnected biogeochemical processes in an aquifer system.</title>
        <authorList>
            <person name="Anantharaman K."/>
            <person name="Brown C.T."/>
            <person name="Hug L.A."/>
            <person name="Sharon I."/>
            <person name="Castelle C.J."/>
            <person name="Probst A.J."/>
            <person name="Thomas B.C."/>
            <person name="Singh A."/>
            <person name="Wilkins M.J."/>
            <person name="Karaoz U."/>
            <person name="Brodie E.L."/>
            <person name="Williams K.H."/>
            <person name="Hubbard S.S."/>
            <person name="Banfield J.F."/>
        </authorList>
    </citation>
    <scope>NUCLEOTIDE SEQUENCE [LARGE SCALE GENOMIC DNA]</scope>
</reference>
<organism evidence="2 3">
    <name type="scientific">Candidatus Taylorbacteria bacterium RIFCSPLOWO2_01_FULL_48_100</name>
    <dbReference type="NCBI Taxonomy" id="1802322"/>
    <lineage>
        <taxon>Bacteria</taxon>
        <taxon>Candidatus Tayloriibacteriota</taxon>
    </lineage>
</organism>
<dbReference type="AlphaFoldDB" id="A0A1G2NET9"/>
<evidence type="ECO:0000313" key="2">
    <source>
        <dbReference type="EMBL" id="OHA33911.1"/>
    </source>
</evidence>
<accession>A0A1G2NET9</accession>
<dbReference type="SUPFAM" id="SSF109635">
    <property type="entry name" value="DnaK suppressor protein DksA, alpha-hairpin domain"/>
    <property type="match status" value="1"/>
</dbReference>
<sequence length="121" mass="13576">MDKKTVKHFEEKLKSELAIVEAELKGVGRKNPDNPSDWQATPEKMDTLTADETELADSLEAFEGNTAILKQLEIRYNEVQAALERIKNGTYGLCEKGKEIIENERLEANPAATTCKKHMNA</sequence>
<dbReference type="PANTHER" id="PTHR33823">
    <property type="entry name" value="RNA POLYMERASE-BINDING TRANSCRIPTION FACTOR DKSA-RELATED"/>
    <property type="match status" value="1"/>
</dbReference>
<evidence type="ECO:0000313" key="3">
    <source>
        <dbReference type="Proteomes" id="UP000177797"/>
    </source>
</evidence>
<comment type="caution">
    <text evidence="2">The sequence shown here is derived from an EMBL/GenBank/DDBJ whole genome shotgun (WGS) entry which is preliminary data.</text>
</comment>
<proteinExistence type="predicted"/>
<evidence type="ECO:0000256" key="1">
    <source>
        <dbReference type="PROSITE-ProRule" id="PRU00510"/>
    </source>
</evidence>
<gene>
    <name evidence="2" type="ORF">A2938_02710</name>
</gene>
<dbReference type="EMBL" id="MHSA01000021">
    <property type="protein sequence ID" value="OHA33911.1"/>
    <property type="molecule type" value="Genomic_DNA"/>
</dbReference>
<dbReference type="PANTHER" id="PTHR33823:SF5">
    <property type="entry name" value="DNAK SUPPRESSOR PROTEIN"/>
    <property type="match status" value="1"/>
</dbReference>
<protein>
    <submittedName>
        <fullName evidence="2">Uncharacterized protein</fullName>
    </submittedName>
</protein>
<feature type="zinc finger region" description="dksA C4-type" evidence="1">
    <location>
        <begin position="94"/>
        <end position="118"/>
    </location>
</feature>
<name>A0A1G2NET9_9BACT</name>
<dbReference type="Gene3D" id="1.20.120.910">
    <property type="entry name" value="DksA, coiled-coil domain"/>
    <property type="match status" value="1"/>
</dbReference>
<dbReference type="InterPro" id="IPR037187">
    <property type="entry name" value="DnaK_N"/>
</dbReference>